<proteinExistence type="predicted"/>
<evidence type="ECO:0000256" key="1">
    <source>
        <dbReference type="SAM" id="Phobius"/>
    </source>
</evidence>
<accession>A0ABT8KQU3</accession>
<evidence type="ECO:0000259" key="3">
    <source>
        <dbReference type="Pfam" id="PF07995"/>
    </source>
</evidence>
<protein>
    <submittedName>
        <fullName evidence="4">PQQ-dependent sugar dehydrogenase</fullName>
    </submittedName>
</protein>
<feature type="transmembrane region" description="Helical" evidence="1">
    <location>
        <begin position="577"/>
        <end position="595"/>
    </location>
</feature>
<comment type="caution">
    <text evidence="4">The sequence shown here is derived from an EMBL/GenBank/DDBJ whole genome shotgun (WGS) entry which is preliminary data.</text>
</comment>
<name>A0ABT8KQU3_9BACT</name>
<dbReference type="RefSeq" id="WP_346753144.1">
    <property type="nucleotide sequence ID" value="NZ_JAUJEA010000006.1"/>
</dbReference>
<evidence type="ECO:0000313" key="5">
    <source>
        <dbReference type="Proteomes" id="UP001172082"/>
    </source>
</evidence>
<feature type="domain" description="Glucose/Sorbosone dehydrogenase" evidence="3">
    <location>
        <begin position="78"/>
        <end position="297"/>
    </location>
</feature>
<keyword evidence="2" id="KW-0732">Signal</keyword>
<dbReference type="InterPro" id="IPR012938">
    <property type="entry name" value="Glc/Sorbosone_DH"/>
</dbReference>
<keyword evidence="1" id="KW-0472">Membrane</keyword>
<dbReference type="InterPro" id="IPR011042">
    <property type="entry name" value="6-blade_b-propeller_TolB-like"/>
</dbReference>
<keyword evidence="1" id="KW-1133">Transmembrane helix</keyword>
<dbReference type="EMBL" id="JAUJEA010000006">
    <property type="protein sequence ID" value="MDN5203122.1"/>
    <property type="molecule type" value="Genomic_DNA"/>
</dbReference>
<keyword evidence="1" id="KW-0812">Transmembrane</keyword>
<dbReference type="PANTHER" id="PTHR19328">
    <property type="entry name" value="HEDGEHOG-INTERACTING PROTEIN"/>
    <property type="match status" value="1"/>
</dbReference>
<dbReference type="Gene3D" id="1.10.760.10">
    <property type="entry name" value="Cytochrome c-like domain"/>
    <property type="match status" value="1"/>
</dbReference>
<feature type="signal peptide" evidence="2">
    <location>
        <begin position="1"/>
        <end position="29"/>
    </location>
</feature>
<dbReference type="PANTHER" id="PTHR19328:SF75">
    <property type="entry name" value="ALDOSE SUGAR DEHYDROGENASE YLII"/>
    <property type="match status" value="1"/>
</dbReference>
<evidence type="ECO:0000313" key="4">
    <source>
        <dbReference type="EMBL" id="MDN5203122.1"/>
    </source>
</evidence>
<keyword evidence="5" id="KW-1185">Reference proteome</keyword>
<feature type="chain" id="PRO_5045094473" evidence="2">
    <location>
        <begin position="30"/>
        <end position="603"/>
    </location>
</feature>
<organism evidence="4 5">
    <name type="scientific">Splendidivirga corallicola</name>
    <dbReference type="NCBI Taxonomy" id="3051826"/>
    <lineage>
        <taxon>Bacteria</taxon>
        <taxon>Pseudomonadati</taxon>
        <taxon>Bacteroidota</taxon>
        <taxon>Cytophagia</taxon>
        <taxon>Cytophagales</taxon>
        <taxon>Splendidivirgaceae</taxon>
        <taxon>Splendidivirga</taxon>
    </lineage>
</organism>
<dbReference type="Proteomes" id="UP001172082">
    <property type="component" value="Unassembled WGS sequence"/>
</dbReference>
<gene>
    <name evidence="4" type="ORF">QQ008_17160</name>
</gene>
<dbReference type="SUPFAM" id="SSF50952">
    <property type="entry name" value="Soluble quinoprotein glucose dehydrogenase"/>
    <property type="match status" value="1"/>
</dbReference>
<dbReference type="Gene3D" id="2.120.10.30">
    <property type="entry name" value="TolB, C-terminal domain"/>
    <property type="match status" value="1"/>
</dbReference>
<dbReference type="Pfam" id="PF07995">
    <property type="entry name" value="GSDH"/>
    <property type="match status" value="1"/>
</dbReference>
<evidence type="ECO:0000256" key="2">
    <source>
        <dbReference type="SAM" id="SignalP"/>
    </source>
</evidence>
<dbReference type="InterPro" id="IPR011041">
    <property type="entry name" value="Quinoprot_gluc/sorb_DH_b-prop"/>
</dbReference>
<dbReference type="InterPro" id="IPR036909">
    <property type="entry name" value="Cyt_c-like_dom_sf"/>
</dbReference>
<sequence>MKTGNTKRLTKRSIIYLVILLSNIKIAIANDQHDKEPYEWKKDWLIEDGFRIDIDIKGIDLPTALAFVPSPGNDPKDPLYFIAELRGKIKVVTNDRTVYTFADLTDDSFNFTPKEELPSGLGQGGLAGIGLDPVNGYVFVTFLYRDESNIMRNNIMRFKTIPEKFAINPTERKAFTEIFNSYESGLAHHIGPCLVKDGLLYVSLGEAWQSFKTQQIDQLFGKIIRMTLDGEPVADNPFYQNNDHALAQNYVWARGLRNAFGLKFVNDRLFAADNGLNIDRFIEIFRGENYFWNGNDNSIAMNADFVWTPAVGPVQMDFVSKQTALFPEEYSESFFIALSGMHEAGKMPGIFMINYNLEKSRIPEVPKHFLKYVGESWQMVTGLAVGPDGLYFTPIFPDENGESKVLKITYDSLASHPYSIIQNNNPFSLLVERGCVGCHSIDGTYDYGGGAAPPLFRGKKLVRRIAAKLFSEGYKKSLEEVDKLSDDQHLAYKEARKNIMIAKDSAERVKLWIENFLQEPQFDKTYQVQMPNLGLTKDEASLLAEFLVKKGTKEKRKKGVIETMKYLITPPYGIKHLVVIFIAGFIFCFSTVIFFRRKKTRVG</sequence>
<reference evidence="4" key="1">
    <citation type="submission" date="2023-06" db="EMBL/GenBank/DDBJ databases">
        <title>Genomic of Parafulvivirga corallium.</title>
        <authorList>
            <person name="Wang G."/>
        </authorList>
    </citation>
    <scope>NUCLEOTIDE SEQUENCE</scope>
    <source>
        <strain evidence="4">BMA10</strain>
    </source>
</reference>